<evidence type="ECO:0000256" key="6">
    <source>
        <dbReference type="PROSITE-ProRule" id="PRU00317"/>
    </source>
</evidence>
<accession>A0A6D2KC60</accession>
<feature type="domain" description="PUM-HD" evidence="7">
    <location>
        <begin position="1"/>
        <end position="123"/>
    </location>
</feature>
<dbReference type="Pfam" id="PF00806">
    <property type="entry name" value="PUF"/>
    <property type="match status" value="2"/>
</dbReference>
<evidence type="ECO:0000256" key="3">
    <source>
        <dbReference type="ARBA" id="ARBA00022737"/>
    </source>
</evidence>
<evidence type="ECO:0000313" key="8">
    <source>
        <dbReference type="EMBL" id="CAA7045723.1"/>
    </source>
</evidence>
<dbReference type="Gene3D" id="1.25.10.10">
    <property type="entry name" value="Leucine-rich Repeat Variant"/>
    <property type="match status" value="1"/>
</dbReference>
<dbReference type="Proteomes" id="UP000467841">
    <property type="component" value="Unassembled WGS sequence"/>
</dbReference>
<keyword evidence="2" id="KW-0963">Cytoplasm</keyword>
<keyword evidence="3" id="KW-0677">Repeat</keyword>
<dbReference type="PROSITE" id="PS50303">
    <property type="entry name" value="PUM_HD"/>
    <property type="match status" value="1"/>
</dbReference>
<comment type="caution">
    <text evidence="8">The sequence shown here is derived from an EMBL/GenBank/DDBJ whole genome shotgun (WGS) entry which is preliminary data.</text>
</comment>
<dbReference type="GO" id="GO:0005737">
    <property type="term" value="C:cytoplasm"/>
    <property type="evidence" value="ECO:0007669"/>
    <property type="project" value="UniProtKB-SubCell"/>
</dbReference>
<evidence type="ECO:0000256" key="5">
    <source>
        <dbReference type="ARBA" id="ARBA00022884"/>
    </source>
</evidence>
<evidence type="ECO:0000259" key="7">
    <source>
        <dbReference type="PROSITE" id="PS50303"/>
    </source>
</evidence>
<dbReference type="PANTHER" id="PTHR12537">
    <property type="entry name" value="RNA BINDING PROTEIN PUMILIO-RELATED"/>
    <property type="match status" value="1"/>
</dbReference>
<dbReference type="GO" id="GO:0006417">
    <property type="term" value="P:regulation of translation"/>
    <property type="evidence" value="ECO:0007669"/>
    <property type="project" value="UniProtKB-KW"/>
</dbReference>
<dbReference type="PROSITE" id="PS50302">
    <property type="entry name" value="PUM"/>
    <property type="match status" value="2"/>
</dbReference>
<dbReference type="SUPFAM" id="SSF48371">
    <property type="entry name" value="ARM repeat"/>
    <property type="match status" value="1"/>
</dbReference>
<dbReference type="AlphaFoldDB" id="A0A6D2KC60"/>
<dbReference type="GO" id="GO:0003729">
    <property type="term" value="F:mRNA binding"/>
    <property type="evidence" value="ECO:0007669"/>
    <property type="project" value="TreeGrafter"/>
</dbReference>
<evidence type="ECO:0000256" key="4">
    <source>
        <dbReference type="ARBA" id="ARBA00022845"/>
    </source>
</evidence>
<keyword evidence="5" id="KW-0694">RNA-binding</keyword>
<feature type="repeat" description="Pumilio" evidence="6">
    <location>
        <begin position="61"/>
        <end position="96"/>
    </location>
</feature>
<sequence>MQCINLLLQTLIISPHQSSTALVDGLAGNIFYMSTQMYGNHILQKCLQLGSVRNASFLIYELSPHIFYLLTHRYGNYVLQRMLNRLRLMNPQHFRSLSSQILSRKPQLQHNSSAQHVFFECQA</sequence>
<evidence type="ECO:0000256" key="2">
    <source>
        <dbReference type="ARBA" id="ARBA00022490"/>
    </source>
</evidence>
<dbReference type="OrthoDB" id="668540at2759"/>
<comment type="subcellular location">
    <subcellularLocation>
        <location evidence="1">Cytoplasm</location>
    </subcellularLocation>
</comment>
<dbReference type="EMBL" id="CACVBM020001329">
    <property type="protein sequence ID" value="CAA7045723.1"/>
    <property type="molecule type" value="Genomic_DNA"/>
</dbReference>
<protein>
    <recommendedName>
        <fullName evidence="7">PUM-HD domain-containing protein</fullName>
    </recommendedName>
</protein>
<dbReference type="SMART" id="SM00025">
    <property type="entry name" value="Pumilio"/>
    <property type="match status" value="2"/>
</dbReference>
<dbReference type="InterPro" id="IPR011989">
    <property type="entry name" value="ARM-like"/>
</dbReference>
<dbReference type="InterPro" id="IPR033133">
    <property type="entry name" value="PUM-HD"/>
</dbReference>
<feature type="repeat" description="Pumilio" evidence="6">
    <location>
        <begin position="25"/>
        <end position="60"/>
    </location>
</feature>
<keyword evidence="4" id="KW-0810">Translation regulation</keyword>
<organism evidence="8 9">
    <name type="scientific">Microthlaspi erraticum</name>
    <dbReference type="NCBI Taxonomy" id="1685480"/>
    <lineage>
        <taxon>Eukaryota</taxon>
        <taxon>Viridiplantae</taxon>
        <taxon>Streptophyta</taxon>
        <taxon>Embryophyta</taxon>
        <taxon>Tracheophyta</taxon>
        <taxon>Spermatophyta</taxon>
        <taxon>Magnoliopsida</taxon>
        <taxon>eudicotyledons</taxon>
        <taxon>Gunneridae</taxon>
        <taxon>Pentapetalae</taxon>
        <taxon>rosids</taxon>
        <taxon>malvids</taxon>
        <taxon>Brassicales</taxon>
        <taxon>Brassicaceae</taxon>
        <taxon>Coluteocarpeae</taxon>
        <taxon>Microthlaspi</taxon>
    </lineage>
</organism>
<name>A0A6D2KC60_9BRAS</name>
<keyword evidence="9" id="KW-1185">Reference proteome</keyword>
<dbReference type="InterPro" id="IPR001313">
    <property type="entry name" value="Pumilio_RNA-bd_rpt"/>
</dbReference>
<reference evidence="8" key="1">
    <citation type="submission" date="2020-01" db="EMBL/GenBank/DDBJ databases">
        <authorList>
            <person name="Mishra B."/>
        </authorList>
    </citation>
    <scope>NUCLEOTIDE SEQUENCE [LARGE SCALE GENOMIC DNA]</scope>
</reference>
<dbReference type="InterPro" id="IPR016024">
    <property type="entry name" value="ARM-type_fold"/>
</dbReference>
<proteinExistence type="predicted"/>
<evidence type="ECO:0000256" key="1">
    <source>
        <dbReference type="ARBA" id="ARBA00004496"/>
    </source>
</evidence>
<gene>
    <name evidence="8" type="ORF">MERR_LOCUS32958</name>
</gene>
<evidence type="ECO:0000313" key="9">
    <source>
        <dbReference type="Proteomes" id="UP000467841"/>
    </source>
</evidence>